<dbReference type="NCBIfam" id="TIGR02595">
    <property type="entry name" value="PEP_CTERM"/>
    <property type="match status" value="1"/>
</dbReference>
<keyword evidence="3" id="KW-1185">Reference proteome</keyword>
<accession>A0A502F8N0</accession>
<dbReference type="EMBL" id="RCZP01000046">
    <property type="protein sequence ID" value="TPG45681.1"/>
    <property type="molecule type" value="Genomic_DNA"/>
</dbReference>
<evidence type="ECO:0000313" key="2">
    <source>
        <dbReference type="EMBL" id="TPG45681.1"/>
    </source>
</evidence>
<proteinExistence type="predicted"/>
<name>A0A502F8N0_9PROT</name>
<dbReference type="AlphaFoldDB" id="A0A502F8N0"/>
<evidence type="ECO:0000259" key="1">
    <source>
        <dbReference type="Pfam" id="PF07589"/>
    </source>
</evidence>
<comment type="caution">
    <text evidence="2">The sequence shown here is derived from an EMBL/GenBank/DDBJ whole genome shotgun (WGS) entry which is preliminary data.</text>
</comment>
<evidence type="ECO:0000313" key="3">
    <source>
        <dbReference type="Proteomes" id="UP000317078"/>
    </source>
</evidence>
<dbReference type="OrthoDB" id="9784230at2"/>
<dbReference type="InterPro" id="IPR013424">
    <property type="entry name" value="Ice-binding_C"/>
</dbReference>
<organism evidence="2 3">
    <name type="scientific">Muricoccus nepalensis</name>
    <dbReference type="NCBI Taxonomy" id="1854500"/>
    <lineage>
        <taxon>Bacteria</taxon>
        <taxon>Pseudomonadati</taxon>
        <taxon>Pseudomonadota</taxon>
        <taxon>Alphaproteobacteria</taxon>
        <taxon>Acetobacterales</taxon>
        <taxon>Roseomonadaceae</taxon>
        <taxon>Muricoccus</taxon>
    </lineage>
</organism>
<protein>
    <submittedName>
        <fullName evidence="2">PEP-CTERM sorting domain-containing protein</fullName>
    </submittedName>
</protein>
<dbReference type="Pfam" id="PF07589">
    <property type="entry name" value="PEP-CTERM"/>
    <property type="match status" value="1"/>
</dbReference>
<feature type="domain" description="Ice-binding protein C-terminal" evidence="1">
    <location>
        <begin position="146"/>
        <end position="169"/>
    </location>
</feature>
<gene>
    <name evidence="2" type="ORF">EAH89_26120</name>
</gene>
<sequence length="172" mass="17929">MVYYPVQTLTVGTAGLLTSVELDVQRLSGMGTLTVSLFPVVQEYNPPVFGSLLAAIVVAGEAVSTSMSTIALDFSTYGLVFAPGDRLAIALQAGAATLFNWAANYPNSYNGGISYSFIGGLDGPLIYNANFDVAFRTLVDPTGLVTVPEPASLALFGAGLLGLAAVMRRRVV</sequence>
<reference evidence="2 3" key="1">
    <citation type="journal article" date="2019" name="Environ. Microbiol.">
        <title>Species interactions and distinct microbial communities in high Arctic permafrost affected cryosols are associated with the CH4 and CO2 gas fluxes.</title>
        <authorList>
            <person name="Altshuler I."/>
            <person name="Hamel J."/>
            <person name="Turney S."/>
            <person name="Magnuson E."/>
            <person name="Levesque R."/>
            <person name="Greer C."/>
            <person name="Whyte L.G."/>
        </authorList>
    </citation>
    <scope>NUCLEOTIDE SEQUENCE [LARGE SCALE GENOMIC DNA]</scope>
    <source>
        <strain evidence="2 3">S9.3B</strain>
    </source>
</reference>
<dbReference type="Proteomes" id="UP000317078">
    <property type="component" value="Unassembled WGS sequence"/>
</dbReference>